<dbReference type="eggNOG" id="ENOG50300HR">
    <property type="taxonomic scope" value="Bacteria"/>
</dbReference>
<gene>
    <name evidence="2" type="ORF">A10D4_10406</name>
</gene>
<proteinExistence type="predicted"/>
<accession>K2K4D7</accession>
<dbReference type="EMBL" id="AMRG01000013">
    <property type="protein sequence ID" value="EKE81482.1"/>
    <property type="molecule type" value="Genomic_DNA"/>
</dbReference>
<feature type="transmembrane region" description="Helical" evidence="1">
    <location>
        <begin position="24"/>
        <end position="40"/>
    </location>
</feature>
<evidence type="ECO:0000256" key="1">
    <source>
        <dbReference type="SAM" id="Phobius"/>
    </source>
</evidence>
<organism evidence="2 3">
    <name type="scientific">Idiomarina xiamenensis 10-D-4</name>
    <dbReference type="NCBI Taxonomy" id="740709"/>
    <lineage>
        <taxon>Bacteria</taxon>
        <taxon>Pseudomonadati</taxon>
        <taxon>Pseudomonadota</taxon>
        <taxon>Gammaproteobacteria</taxon>
        <taxon>Alteromonadales</taxon>
        <taxon>Idiomarinaceae</taxon>
        <taxon>Idiomarina</taxon>
    </lineage>
</organism>
<dbReference type="OrthoDB" id="5587008at2"/>
<evidence type="ECO:0008006" key="4">
    <source>
        <dbReference type="Google" id="ProtNLM"/>
    </source>
</evidence>
<keyword evidence="1" id="KW-0472">Membrane</keyword>
<dbReference type="PATRIC" id="fig|740709.3.peg.2104"/>
<name>K2K4D7_9GAMM</name>
<keyword evidence="1" id="KW-1133">Transmembrane helix</keyword>
<dbReference type="Proteomes" id="UP000014115">
    <property type="component" value="Unassembled WGS sequence"/>
</dbReference>
<comment type="caution">
    <text evidence="2">The sequence shown here is derived from an EMBL/GenBank/DDBJ whole genome shotgun (WGS) entry which is preliminary data.</text>
</comment>
<dbReference type="STRING" id="740709.A10D4_10406"/>
<keyword evidence="1" id="KW-0812">Transmembrane</keyword>
<dbReference type="AlphaFoldDB" id="K2K4D7"/>
<protein>
    <recommendedName>
        <fullName evidence="4">DUF4340 domain-containing protein</fullName>
    </recommendedName>
</protein>
<evidence type="ECO:0000313" key="2">
    <source>
        <dbReference type="EMBL" id="EKE81482.1"/>
    </source>
</evidence>
<sequence>MAKDNNEYRRFLGMRLSRRARNNVYIYAILLFMVVFYVVTPGNKDSDETVPANSTEANDSLPSATANGDSADALMRLFPADLELVEIRIADTQFESTAEGWRCTADCDYSQTQISGLIEAWSALQVKAVDDTKTPDDYVTDVQLRFADGRPLVTVVLFDGQPPRLMVSDSGKQVYEIIKPSLAALLGR</sequence>
<keyword evidence="3" id="KW-1185">Reference proteome</keyword>
<dbReference type="RefSeq" id="WP_008489403.1">
    <property type="nucleotide sequence ID" value="NZ_AMRG01000013.1"/>
</dbReference>
<reference evidence="2 3" key="1">
    <citation type="journal article" date="2012" name="J. Bacteriol.">
        <title>Genome Sequence of Idiomarina xiamenensis Type Strain 10-D-4.</title>
        <authorList>
            <person name="Lai Q."/>
            <person name="Wang L."/>
            <person name="Wang W."/>
            <person name="Shao Z."/>
        </authorList>
    </citation>
    <scope>NUCLEOTIDE SEQUENCE [LARGE SCALE GENOMIC DNA]</scope>
    <source>
        <strain evidence="2 3">10-D-4</strain>
    </source>
</reference>
<evidence type="ECO:0000313" key="3">
    <source>
        <dbReference type="Proteomes" id="UP000014115"/>
    </source>
</evidence>